<sequence length="52" mass="6510">MDPEYKGPERRVEQRRKNEDRRDMMRFEPTKTPRRSGKDRRVKSIWDDRNGF</sequence>
<dbReference type="AlphaFoldDB" id="A0A3B1AN36"/>
<gene>
    <name evidence="2" type="ORF">MNBD_GAMMA23-968</name>
</gene>
<reference evidence="2" key="1">
    <citation type="submission" date="2018-06" db="EMBL/GenBank/DDBJ databases">
        <authorList>
            <person name="Zhirakovskaya E."/>
        </authorList>
    </citation>
    <scope>NUCLEOTIDE SEQUENCE</scope>
</reference>
<organism evidence="2">
    <name type="scientific">hydrothermal vent metagenome</name>
    <dbReference type="NCBI Taxonomy" id="652676"/>
    <lineage>
        <taxon>unclassified sequences</taxon>
        <taxon>metagenomes</taxon>
        <taxon>ecological metagenomes</taxon>
    </lineage>
</organism>
<name>A0A3B1AN36_9ZZZZ</name>
<protein>
    <submittedName>
        <fullName evidence="2">Uncharacterized protein</fullName>
    </submittedName>
</protein>
<feature type="region of interest" description="Disordered" evidence="1">
    <location>
        <begin position="1"/>
        <end position="52"/>
    </location>
</feature>
<feature type="compositionally biased region" description="Basic and acidic residues" evidence="1">
    <location>
        <begin position="1"/>
        <end position="31"/>
    </location>
</feature>
<dbReference type="EMBL" id="UOFT01000045">
    <property type="protein sequence ID" value="VAW95324.1"/>
    <property type="molecule type" value="Genomic_DNA"/>
</dbReference>
<proteinExistence type="predicted"/>
<evidence type="ECO:0000256" key="1">
    <source>
        <dbReference type="SAM" id="MobiDB-lite"/>
    </source>
</evidence>
<accession>A0A3B1AN36</accession>
<feature type="compositionally biased region" description="Basic and acidic residues" evidence="1">
    <location>
        <begin position="42"/>
        <end position="52"/>
    </location>
</feature>
<evidence type="ECO:0000313" key="2">
    <source>
        <dbReference type="EMBL" id="VAW95324.1"/>
    </source>
</evidence>
<feature type="compositionally biased region" description="Basic residues" evidence="1">
    <location>
        <begin position="32"/>
        <end position="41"/>
    </location>
</feature>